<dbReference type="Pfam" id="PF13185">
    <property type="entry name" value="GAF_2"/>
    <property type="match status" value="1"/>
</dbReference>
<evidence type="ECO:0000256" key="5">
    <source>
        <dbReference type="ARBA" id="ARBA00022553"/>
    </source>
</evidence>
<evidence type="ECO:0000256" key="13">
    <source>
        <dbReference type="SAM" id="Phobius"/>
    </source>
</evidence>
<dbReference type="InterPro" id="IPR005467">
    <property type="entry name" value="His_kinase_dom"/>
</dbReference>
<feature type="modified residue" description="4-aspartylphosphate" evidence="11">
    <location>
        <position position="847"/>
    </location>
</feature>
<dbReference type="OrthoDB" id="9790669at2"/>
<protein>
    <recommendedName>
        <fullName evidence="10">Circadian input-output histidine kinase CikA</fullName>
        <ecNumber evidence="3">2.7.13.3</ecNumber>
    </recommendedName>
    <alternativeName>
        <fullName evidence="4">Stage 0 sporulation protein A homolog</fullName>
    </alternativeName>
</protein>
<keyword evidence="13" id="KW-1133">Transmembrane helix</keyword>
<feature type="domain" description="Response regulatory" evidence="15">
    <location>
        <begin position="798"/>
        <end position="911"/>
    </location>
</feature>
<keyword evidence="17" id="KW-1185">Reference proteome</keyword>
<keyword evidence="13" id="KW-0472">Membrane</keyword>
<comment type="catalytic activity">
    <reaction evidence="1">
        <text>ATP + protein L-histidine = ADP + protein N-phospho-L-histidine.</text>
        <dbReference type="EC" id="2.7.13.3"/>
    </reaction>
</comment>
<dbReference type="SUPFAM" id="SSF55781">
    <property type="entry name" value="GAF domain-like"/>
    <property type="match status" value="1"/>
</dbReference>
<evidence type="ECO:0000256" key="9">
    <source>
        <dbReference type="ARBA" id="ARBA00024867"/>
    </source>
</evidence>
<dbReference type="SMART" id="SM00448">
    <property type="entry name" value="REC"/>
    <property type="match status" value="2"/>
</dbReference>
<evidence type="ECO:0000256" key="6">
    <source>
        <dbReference type="ARBA" id="ARBA00022679"/>
    </source>
</evidence>
<dbReference type="SMART" id="SM00388">
    <property type="entry name" value="HisKA"/>
    <property type="match status" value="1"/>
</dbReference>
<evidence type="ECO:0000256" key="12">
    <source>
        <dbReference type="SAM" id="Coils"/>
    </source>
</evidence>
<evidence type="ECO:0000256" key="1">
    <source>
        <dbReference type="ARBA" id="ARBA00000085"/>
    </source>
</evidence>
<feature type="transmembrane region" description="Helical" evidence="13">
    <location>
        <begin position="194"/>
        <end position="219"/>
    </location>
</feature>
<feature type="domain" description="Response regulatory" evidence="15">
    <location>
        <begin position="939"/>
        <end position="1055"/>
    </location>
</feature>
<dbReference type="KEGG" id="cace:CACET_c33690"/>
<dbReference type="Pfam" id="PF02518">
    <property type="entry name" value="HATPase_c"/>
    <property type="match status" value="1"/>
</dbReference>
<dbReference type="GO" id="GO:0000155">
    <property type="term" value="F:phosphorelay sensor kinase activity"/>
    <property type="evidence" value="ECO:0007669"/>
    <property type="project" value="InterPro"/>
</dbReference>
<evidence type="ECO:0000256" key="2">
    <source>
        <dbReference type="ARBA" id="ARBA00006402"/>
    </source>
</evidence>
<dbReference type="InterPro" id="IPR003018">
    <property type="entry name" value="GAF"/>
</dbReference>
<evidence type="ECO:0000256" key="3">
    <source>
        <dbReference type="ARBA" id="ARBA00012438"/>
    </source>
</evidence>
<evidence type="ECO:0000256" key="11">
    <source>
        <dbReference type="PROSITE-ProRule" id="PRU00169"/>
    </source>
</evidence>
<dbReference type="Proteomes" id="UP000035704">
    <property type="component" value="Chromosome"/>
</dbReference>
<keyword evidence="8" id="KW-0902">Two-component regulatory system</keyword>
<dbReference type="CDD" id="cd17546">
    <property type="entry name" value="REC_hyHK_CKI1_RcsC-like"/>
    <property type="match status" value="1"/>
</dbReference>
<dbReference type="RefSeq" id="WP_052661307.1">
    <property type="nucleotide sequence ID" value="NZ_CP009687.1"/>
</dbReference>
<evidence type="ECO:0000256" key="7">
    <source>
        <dbReference type="ARBA" id="ARBA00022777"/>
    </source>
</evidence>
<dbReference type="SUPFAM" id="SSF47384">
    <property type="entry name" value="Homodimeric domain of signal transducing histidine kinase"/>
    <property type="match status" value="1"/>
</dbReference>
<sequence>MKKMMELNRFNIRNRLIFTFVICIAVFLGFGIFTILQIHRLSDVTQSIYEDPLKVSNAAIEARVDFIKIQKLLKNMILSKNQEEFDEAVENIRTLEIKIFDSLEKITQQSREEENRILLEEIKKTFSSWQREYEKIMDFTSRQNLDEALGIVQEHNQQYVSEIEKNLIFIDNNAQDLASTFIEEALEVEKYLRYMLILLMIVLGGFLLIFFILIIRSIIKPIDMLKTSMEHSIATGRLTKVQLQGQNEMTDIATFYNMLVQKLKDQFWVKDSQNSLTREMSGITDLDVLTQKALNFLARRLEAGKGILYLYDDLKKSLYPEVFYAFTEKEKRCKQYQLGESIVGQVALERKPILLKDIHRKEEHIATGIMVESPLCIYAFPLIYQGELYGVVELAFFKPFDPLKEEFLKKAGVMIATNLYSLAQSQKVKDLLQLSEEAQREAKNTAYELQKANAVLEEQQCTMHQQTAELQQTNAELEEQQQLLQQQSEELQQTNIQLEEHQQLLEQKSTILNRRNQELQKSQEMLLKHSKALEEASKYKTEFLANMSHELRTPLNSIILLSRLLMKNEASHDSKILERVEVIYHSGQELLRLINDILDLSKIEAGKVDICRRTFHSKELTKELKKLFEGILAEKKLQFIIEDHVDQMLIGDREKISQILRNFISNAAKFTEKGEVNLRIIGDEEGGVVFSVTDTGIGIASKNFSKVFEAFQQEDGSISRKFGGTGLGLSISQKLAELIGGEIKVSSSVGEGSIFSLYLKDTLLTKEKKTSHYRQEEVIEGNETVVDEIALSKEHDKRILVIEDDENFANYIKTVIEKKGFRTLVATNGEEGLIYAKEYTIEGIILDLVLPDMSGMEVLRELKSTSELKGIPVHIISSWKKHDKAEQMGAIGYQEKPLSEEDIVGVLSKLTAFGGKEKEGHYLTPKTNKDHSLHLQGKKIMIVDDDPKNIFVLAAALEDYGGEILEAYDGEAALEKLKEEKVDLVLMDIMMPNMDGFQTIEAIRQDEVLKDIPIIAITAKSLKGDREKCIEVGANDYISKPVNYETLIQLVKAWINK</sequence>
<feature type="coiled-coil region" evidence="12">
    <location>
        <begin position="435"/>
        <end position="511"/>
    </location>
</feature>
<dbReference type="Pfam" id="PF00072">
    <property type="entry name" value="Response_reg"/>
    <property type="match status" value="2"/>
</dbReference>
<dbReference type="InterPro" id="IPR036890">
    <property type="entry name" value="HATPase_C_sf"/>
</dbReference>
<keyword evidence="7" id="KW-0418">Kinase</keyword>
<feature type="domain" description="Histidine kinase" evidence="14">
    <location>
        <begin position="546"/>
        <end position="763"/>
    </location>
</feature>
<evidence type="ECO:0000259" key="14">
    <source>
        <dbReference type="PROSITE" id="PS50109"/>
    </source>
</evidence>
<proteinExistence type="inferred from homology"/>
<evidence type="ECO:0000313" key="16">
    <source>
        <dbReference type="EMBL" id="AKL96812.1"/>
    </source>
</evidence>
<evidence type="ECO:0000259" key="15">
    <source>
        <dbReference type="PROSITE" id="PS50110"/>
    </source>
</evidence>
<keyword evidence="5 11" id="KW-0597">Phosphoprotein</keyword>
<dbReference type="CDD" id="cd00082">
    <property type="entry name" value="HisKA"/>
    <property type="match status" value="1"/>
</dbReference>
<dbReference type="InterPro" id="IPR029016">
    <property type="entry name" value="GAF-like_dom_sf"/>
</dbReference>
<dbReference type="PANTHER" id="PTHR45339:SF1">
    <property type="entry name" value="HYBRID SIGNAL TRANSDUCTION HISTIDINE KINASE J"/>
    <property type="match status" value="1"/>
</dbReference>
<keyword evidence="13" id="KW-0812">Transmembrane</keyword>
<evidence type="ECO:0000256" key="4">
    <source>
        <dbReference type="ARBA" id="ARBA00018672"/>
    </source>
</evidence>
<dbReference type="EC" id="2.7.13.3" evidence="3"/>
<dbReference type="InterPro" id="IPR011006">
    <property type="entry name" value="CheY-like_superfamily"/>
</dbReference>
<organism evidence="16 17">
    <name type="scientific">Clostridium aceticum</name>
    <dbReference type="NCBI Taxonomy" id="84022"/>
    <lineage>
        <taxon>Bacteria</taxon>
        <taxon>Bacillati</taxon>
        <taxon>Bacillota</taxon>
        <taxon>Clostridia</taxon>
        <taxon>Eubacteriales</taxon>
        <taxon>Clostridiaceae</taxon>
        <taxon>Clostridium</taxon>
    </lineage>
</organism>
<dbReference type="Gene3D" id="3.40.50.2300">
    <property type="match status" value="2"/>
</dbReference>
<dbReference type="InterPro" id="IPR003661">
    <property type="entry name" value="HisK_dim/P_dom"/>
</dbReference>
<comment type="similarity">
    <text evidence="2">In the N-terminal section; belongs to the phytochrome family.</text>
</comment>
<evidence type="ECO:0000313" key="17">
    <source>
        <dbReference type="Proteomes" id="UP000035704"/>
    </source>
</evidence>
<dbReference type="PANTHER" id="PTHR45339">
    <property type="entry name" value="HYBRID SIGNAL TRANSDUCTION HISTIDINE KINASE J"/>
    <property type="match status" value="1"/>
</dbReference>
<feature type="modified residue" description="4-aspartylphosphate" evidence="11">
    <location>
        <position position="988"/>
    </location>
</feature>
<keyword evidence="12" id="KW-0175">Coiled coil</keyword>
<dbReference type="AlphaFoldDB" id="A0A0G3WFV2"/>
<dbReference type="CDD" id="cd16922">
    <property type="entry name" value="HATPase_EvgS-ArcB-TorS-like"/>
    <property type="match status" value="1"/>
</dbReference>
<dbReference type="Pfam" id="PF00512">
    <property type="entry name" value="HisKA"/>
    <property type="match status" value="1"/>
</dbReference>
<dbReference type="PATRIC" id="fig|84022.6.peg.3447"/>
<dbReference type="FunFam" id="3.30.565.10:FF:000010">
    <property type="entry name" value="Sensor histidine kinase RcsC"/>
    <property type="match status" value="1"/>
</dbReference>
<dbReference type="InterPro" id="IPR036097">
    <property type="entry name" value="HisK_dim/P_sf"/>
</dbReference>
<gene>
    <name evidence="16" type="primary">gacS1</name>
    <name evidence="16" type="ORF">CACET_c33690</name>
</gene>
<dbReference type="SUPFAM" id="SSF52172">
    <property type="entry name" value="CheY-like"/>
    <property type="match status" value="2"/>
</dbReference>
<dbReference type="CDD" id="cd00156">
    <property type="entry name" value="REC"/>
    <property type="match status" value="1"/>
</dbReference>
<evidence type="ECO:0000256" key="8">
    <source>
        <dbReference type="ARBA" id="ARBA00023012"/>
    </source>
</evidence>
<name>A0A0G3WFV2_9CLOT</name>
<dbReference type="InterPro" id="IPR004358">
    <property type="entry name" value="Sig_transdc_His_kin-like_C"/>
</dbReference>
<dbReference type="Gene3D" id="1.10.287.130">
    <property type="match status" value="1"/>
</dbReference>
<dbReference type="Gene3D" id="6.10.340.10">
    <property type="match status" value="1"/>
</dbReference>
<reference evidence="16 17" key="1">
    <citation type="submission" date="2014-10" db="EMBL/GenBank/DDBJ databases">
        <title>Genome sequence of Clostridium aceticum DSM 1496.</title>
        <authorList>
            <person name="Poehlein A."/>
            <person name="Schiel-Bengelsdorf B."/>
            <person name="Gottschalk G."/>
            <person name="Duerre P."/>
            <person name="Daniel R."/>
        </authorList>
    </citation>
    <scope>NUCLEOTIDE SEQUENCE [LARGE SCALE GENOMIC DNA]</scope>
    <source>
        <strain evidence="16 17">DSM 1496</strain>
    </source>
</reference>
<dbReference type="PRINTS" id="PR00344">
    <property type="entry name" value="BCTRLSENSOR"/>
</dbReference>
<comment type="function">
    <text evidence="9">May play the central regulatory role in sporulation. It may be an element of the effector pathway responsible for the activation of sporulation genes in response to nutritional stress. Spo0A may act in concert with spo0H (a sigma factor) to control the expression of some genes that are critical to the sporulation process.</text>
</comment>
<dbReference type="InterPro" id="IPR001789">
    <property type="entry name" value="Sig_transdc_resp-reg_receiver"/>
</dbReference>
<keyword evidence="6 16" id="KW-0808">Transferase</keyword>
<feature type="transmembrane region" description="Helical" evidence="13">
    <location>
        <begin position="16"/>
        <end position="36"/>
    </location>
</feature>
<dbReference type="STRING" id="84022.CACET_c33690"/>
<dbReference type="Gene3D" id="3.30.450.40">
    <property type="match status" value="1"/>
</dbReference>
<dbReference type="InterPro" id="IPR003594">
    <property type="entry name" value="HATPase_dom"/>
</dbReference>
<dbReference type="Gene3D" id="3.30.565.10">
    <property type="entry name" value="Histidine kinase-like ATPase, C-terminal domain"/>
    <property type="match status" value="1"/>
</dbReference>
<dbReference type="PROSITE" id="PS50110">
    <property type="entry name" value="RESPONSE_REGULATORY"/>
    <property type="match status" value="2"/>
</dbReference>
<dbReference type="PROSITE" id="PS50109">
    <property type="entry name" value="HIS_KIN"/>
    <property type="match status" value="1"/>
</dbReference>
<dbReference type="SMART" id="SM00065">
    <property type="entry name" value="GAF"/>
    <property type="match status" value="1"/>
</dbReference>
<dbReference type="InterPro" id="IPR024478">
    <property type="entry name" value="HlyB_4HB_MCP"/>
</dbReference>
<accession>A0A0G3WFV2</accession>
<dbReference type="EMBL" id="CP009687">
    <property type="protein sequence ID" value="AKL96812.1"/>
    <property type="molecule type" value="Genomic_DNA"/>
</dbReference>
<dbReference type="SUPFAM" id="SSF55874">
    <property type="entry name" value="ATPase domain of HSP90 chaperone/DNA topoisomerase II/histidine kinase"/>
    <property type="match status" value="1"/>
</dbReference>
<evidence type="ECO:0000256" key="10">
    <source>
        <dbReference type="ARBA" id="ARBA00074306"/>
    </source>
</evidence>
<dbReference type="SMART" id="SM00387">
    <property type="entry name" value="HATPase_c"/>
    <property type="match status" value="1"/>
</dbReference>
<dbReference type="Pfam" id="PF12729">
    <property type="entry name" value="4HB_MCP_1"/>
    <property type="match status" value="1"/>
</dbReference>